<organism evidence="1 2">
    <name type="scientific">Pseudoroseomonas ludipueritiae</name>
    <dbReference type="NCBI Taxonomy" id="198093"/>
    <lineage>
        <taxon>Bacteria</taxon>
        <taxon>Pseudomonadati</taxon>
        <taxon>Pseudomonadota</taxon>
        <taxon>Alphaproteobacteria</taxon>
        <taxon>Acetobacterales</taxon>
        <taxon>Acetobacteraceae</taxon>
        <taxon>Pseudoroseomonas</taxon>
    </lineage>
</organism>
<name>A0ABR7RDC6_9PROT</name>
<reference evidence="1 2" key="1">
    <citation type="journal article" date="2009" name="Int. J. Syst. Evol. Microbiol.">
        <title>Transfer of Teichococcus ludipueritiae and Muricoccus roseus to the genus Roseomonas, as Roseomonas ludipueritiae comb. nov. and Roseomonas rosea comb. nov., respectively, and emended description of the genus Roseomonas.</title>
        <authorList>
            <person name="Sanchez-Porro C."/>
            <person name="Gallego V."/>
            <person name="Busse H.J."/>
            <person name="Kampfer P."/>
            <person name="Ventosa A."/>
        </authorList>
    </citation>
    <scope>NUCLEOTIDE SEQUENCE [LARGE SCALE GENOMIC DNA]</scope>
    <source>
        <strain evidence="1 2">DSM 14915</strain>
    </source>
</reference>
<accession>A0ABR7RDC6</accession>
<evidence type="ECO:0000313" key="2">
    <source>
        <dbReference type="Proteomes" id="UP000603940"/>
    </source>
</evidence>
<dbReference type="EMBL" id="JACTUZ010000166">
    <property type="protein sequence ID" value="MBC9179646.1"/>
    <property type="molecule type" value="Genomic_DNA"/>
</dbReference>
<evidence type="ECO:0008006" key="3">
    <source>
        <dbReference type="Google" id="ProtNLM"/>
    </source>
</evidence>
<proteinExistence type="predicted"/>
<evidence type="ECO:0000313" key="1">
    <source>
        <dbReference type="EMBL" id="MBC9179646.1"/>
    </source>
</evidence>
<dbReference type="Proteomes" id="UP000603940">
    <property type="component" value="Unassembled WGS sequence"/>
</dbReference>
<gene>
    <name evidence="1" type="ORF">IBL25_22130</name>
</gene>
<comment type="caution">
    <text evidence="1">The sequence shown here is derived from an EMBL/GenBank/DDBJ whole genome shotgun (WGS) entry which is preliminary data.</text>
</comment>
<protein>
    <recommendedName>
        <fullName evidence="3">Nucleotidyltransferase domain-containing protein</fullName>
    </recommendedName>
</protein>
<sequence>MAVPTAPSSAMAGALALARDIVAEHGDAVRAVLFYGSCRRTGDASGLLDLYVVHDGQRAFHRHWLPALLNAALPPNVMQRVGHAEGVGEVRAKVAVLSRRQFERRLRAGTMDTTIWARFCQPTTLVHARDAEAAAWAATAGARAFATAALWAARLGPRQAAPAGFWQALFASTYGAELRTERRGRGNSIHEAAPEWFDGNLPLAFAAQGLDARPDAEGRLAPGLPPSRRWSAGWALRRWLGKPLNVARLVKAAFTFEGGADYLAWKIERHSGEALALTDWQRRHPVLAAPRLLWRLLRRGAVR</sequence>
<keyword evidence="2" id="KW-1185">Reference proteome</keyword>